<dbReference type="EMBL" id="JACHFH010000017">
    <property type="protein sequence ID" value="MBB5336441.1"/>
    <property type="molecule type" value="Genomic_DNA"/>
</dbReference>
<evidence type="ECO:0008006" key="3">
    <source>
        <dbReference type="Google" id="ProtNLM"/>
    </source>
</evidence>
<organism evidence="1 2">
    <name type="scientific">Pectinatus brassicae</name>
    <dbReference type="NCBI Taxonomy" id="862415"/>
    <lineage>
        <taxon>Bacteria</taxon>
        <taxon>Bacillati</taxon>
        <taxon>Bacillota</taxon>
        <taxon>Negativicutes</taxon>
        <taxon>Selenomonadales</taxon>
        <taxon>Selenomonadaceae</taxon>
        <taxon>Pectinatus</taxon>
    </lineage>
</organism>
<gene>
    <name evidence="1" type="ORF">HNR32_001589</name>
</gene>
<sequence length="272" mass="31271">MRDDFSQQVKETLAKRVGYKCSNPFCQRATIGPNSVPNKSTTIGIACHICAASKGGPRYDSMMTSTERASIENGIWLCSCCSDLIDKDPNKYPVSLLHEWKDKAEISAEKEILSFEQRNETNFVWEPTSPLINNNPCKQIEENIKEYNLFRKAFNNCQEVLNGKETLIMHIWKFVNTPKYEYKIYSKMYGTEYSELLATNNPITFQRLAPLMANEIMDHSNFCEWVSEIFGIRKSGNKLLMDFGVKGNRGRIISVNLLWQPNDTELLSYEND</sequence>
<dbReference type="RefSeq" id="WP_183861372.1">
    <property type="nucleotide sequence ID" value="NZ_JACHFH010000017.1"/>
</dbReference>
<accession>A0A840UFD4</accession>
<evidence type="ECO:0000313" key="2">
    <source>
        <dbReference type="Proteomes" id="UP000559117"/>
    </source>
</evidence>
<comment type="caution">
    <text evidence="1">The sequence shown here is derived from an EMBL/GenBank/DDBJ whole genome shotgun (WGS) entry which is preliminary data.</text>
</comment>
<proteinExistence type="predicted"/>
<reference evidence="1 2" key="1">
    <citation type="submission" date="2020-08" db="EMBL/GenBank/DDBJ databases">
        <title>Genomic Encyclopedia of Type Strains, Phase IV (KMG-IV): sequencing the most valuable type-strain genomes for metagenomic binning, comparative biology and taxonomic classification.</title>
        <authorList>
            <person name="Goeker M."/>
        </authorList>
    </citation>
    <scope>NUCLEOTIDE SEQUENCE [LARGE SCALE GENOMIC DNA]</scope>
    <source>
        <strain evidence="1 2">DSM 24661</strain>
    </source>
</reference>
<evidence type="ECO:0000313" key="1">
    <source>
        <dbReference type="EMBL" id="MBB5336441.1"/>
    </source>
</evidence>
<protein>
    <recommendedName>
        <fullName evidence="3">HNH endonuclease</fullName>
    </recommendedName>
</protein>
<name>A0A840UFD4_9FIRM</name>
<dbReference type="Proteomes" id="UP000559117">
    <property type="component" value="Unassembled WGS sequence"/>
</dbReference>
<keyword evidence="2" id="KW-1185">Reference proteome</keyword>
<dbReference type="AlphaFoldDB" id="A0A840UFD4"/>